<reference evidence="2 3" key="1">
    <citation type="journal article" date="2018" name="PLoS Genet.">
        <title>Population sequencing reveals clonal diversity and ancestral inbreeding in the grapevine cultivar Chardonnay.</title>
        <authorList>
            <person name="Roach M.J."/>
            <person name="Johnson D.L."/>
            <person name="Bohlmann J."/>
            <person name="van Vuuren H.J."/>
            <person name="Jones S.J."/>
            <person name="Pretorius I.S."/>
            <person name="Schmidt S.A."/>
            <person name="Borneman A.R."/>
        </authorList>
    </citation>
    <scope>NUCLEOTIDE SEQUENCE [LARGE SCALE GENOMIC DNA]</scope>
    <source>
        <strain evidence="3">cv. Chardonnay</strain>
        <tissue evidence="2">Leaf</tissue>
    </source>
</reference>
<gene>
    <name evidence="2" type="ORF">CK203_115883</name>
</gene>
<proteinExistence type="predicted"/>
<dbReference type="EMBL" id="QGNW01002695">
    <property type="protein sequence ID" value="RVW12620.1"/>
    <property type="molecule type" value="Genomic_DNA"/>
</dbReference>
<accession>A0A438BP42</accession>
<comment type="caution">
    <text evidence="2">The sequence shown here is derived from an EMBL/GenBank/DDBJ whole genome shotgun (WGS) entry which is preliminary data.</text>
</comment>
<feature type="region of interest" description="Disordered" evidence="1">
    <location>
        <begin position="21"/>
        <end position="55"/>
    </location>
</feature>
<organism evidence="2 3">
    <name type="scientific">Vitis vinifera</name>
    <name type="common">Grape</name>
    <dbReference type="NCBI Taxonomy" id="29760"/>
    <lineage>
        <taxon>Eukaryota</taxon>
        <taxon>Viridiplantae</taxon>
        <taxon>Streptophyta</taxon>
        <taxon>Embryophyta</taxon>
        <taxon>Tracheophyta</taxon>
        <taxon>Spermatophyta</taxon>
        <taxon>Magnoliopsida</taxon>
        <taxon>eudicotyledons</taxon>
        <taxon>Gunneridae</taxon>
        <taxon>Pentapetalae</taxon>
        <taxon>rosids</taxon>
        <taxon>Vitales</taxon>
        <taxon>Vitaceae</taxon>
        <taxon>Viteae</taxon>
        <taxon>Vitis</taxon>
    </lineage>
</organism>
<evidence type="ECO:0000256" key="1">
    <source>
        <dbReference type="SAM" id="MobiDB-lite"/>
    </source>
</evidence>
<protein>
    <submittedName>
        <fullName evidence="2">Uncharacterized protein</fullName>
    </submittedName>
</protein>
<evidence type="ECO:0000313" key="2">
    <source>
        <dbReference type="EMBL" id="RVW12620.1"/>
    </source>
</evidence>
<feature type="region of interest" description="Disordered" evidence="1">
    <location>
        <begin position="159"/>
        <end position="199"/>
    </location>
</feature>
<dbReference type="AlphaFoldDB" id="A0A438BP42"/>
<dbReference type="Proteomes" id="UP000288805">
    <property type="component" value="Unassembled WGS sequence"/>
</dbReference>
<name>A0A438BP42_VITVI</name>
<evidence type="ECO:0000313" key="3">
    <source>
        <dbReference type="Proteomes" id="UP000288805"/>
    </source>
</evidence>
<sequence>MPTTVSFPTCKRCFLINRDPPFRRNPNSKPKPSRWFRPSTQCSAERDSGGPSSPSFSHFTEKISCHFQEKAVIRDVSLVDDPPDLGIPPNRGPLPVRRALYLSGETLTLNLTLAFVPAIDARLGRRGFGGSELTKGAAVGGAGAEVVRSVPCLLIVGGDDGGVGGPQESRGRDGGEGDGGGGGDGANVQRGGEFPKIPSMPISPEVAYSILRSLRASNAPPLERIGIISSVNVDCGKFDQVFNLG</sequence>